<evidence type="ECO:0000256" key="10">
    <source>
        <dbReference type="HAMAP-Rule" id="MF_00942"/>
    </source>
</evidence>
<evidence type="ECO:0000256" key="4">
    <source>
        <dbReference type="ARBA" id="ARBA00022763"/>
    </source>
</evidence>
<dbReference type="CDD" id="cd00056">
    <property type="entry name" value="ENDO3c"/>
    <property type="match status" value="1"/>
</dbReference>
<evidence type="ECO:0000256" key="2">
    <source>
        <dbReference type="ARBA" id="ARBA00022485"/>
    </source>
</evidence>
<dbReference type="HAMAP" id="MF_00942">
    <property type="entry name" value="Nth"/>
    <property type="match status" value="1"/>
</dbReference>
<sequence length="237" mass="27320">MYNPTVNKKTRAKYVLEEMEKLFPDSSSELRNWETDFQFLLCIILSAQTTDLQVNKVTHNLFAKYPDPASLSEAEVGEVEKILSSINYYRTKSKNIVNAAKVVKTRFHGRVPRSVEKLIEIPGVGLKTANVYLNSMYQANQGVGADTHVMRVSRRLGFTDSRDPRKVAIALQKLYPKKDWYRVTALFVLYGRYYCKARVKPENSKCIFKEFCTHCSGLDPYRGQFGYRELLYGKPVF</sequence>
<dbReference type="GO" id="GO:0046872">
    <property type="term" value="F:metal ion binding"/>
    <property type="evidence" value="ECO:0007669"/>
    <property type="project" value="UniProtKB-KW"/>
</dbReference>
<keyword evidence="7" id="KW-0411">Iron-sulfur</keyword>
<dbReference type="GO" id="GO:0140078">
    <property type="term" value="F:class I DNA-(apurinic or apyrimidinic site) endonuclease activity"/>
    <property type="evidence" value="ECO:0007669"/>
    <property type="project" value="UniProtKB-EC"/>
</dbReference>
<dbReference type="RefSeq" id="WP_045351140.1">
    <property type="nucleotide sequence ID" value="NZ_KC887916.1"/>
</dbReference>
<keyword evidence="12" id="KW-0255">Endonuclease</keyword>
<dbReference type="InterPro" id="IPR003265">
    <property type="entry name" value="HhH-GPD_domain"/>
</dbReference>
<evidence type="ECO:0000256" key="3">
    <source>
        <dbReference type="ARBA" id="ARBA00022723"/>
    </source>
</evidence>
<dbReference type="GO" id="GO:0003677">
    <property type="term" value="F:DNA binding"/>
    <property type="evidence" value="ECO:0007669"/>
    <property type="project" value="UniProtKB-UniRule"/>
</dbReference>
<keyword evidence="4 10" id="KW-0227">DNA damage</keyword>
<dbReference type="InterPro" id="IPR005759">
    <property type="entry name" value="Nth"/>
</dbReference>
<dbReference type="FunFam" id="1.10.340.30:FF:000001">
    <property type="entry name" value="Endonuclease III"/>
    <property type="match status" value="1"/>
</dbReference>
<evidence type="ECO:0000313" key="12">
    <source>
        <dbReference type="EMBL" id="AVX50247.1"/>
    </source>
</evidence>
<protein>
    <recommendedName>
        <fullName evidence="10">Endonuclease III</fullName>
        <ecNumber evidence="10">4.2.99.18</ecNumber>
    </recommendedName>
    <alternativeName>
        <fullName evidence="10">DNA-(apurinic or apyrimidinic site) lyase</fullName>
    </alternativeName>
</protein>
<gene>
    <name evidence="10" type="primary">nth</name>
</gene>
<dbReference type="Gene3D" id="1.10.340.30">
    <property type="entry name" value="Hypothetical protein, domain 2"/>
    <property type="match status" value="1"/>
</dbReference>
<keyword evidence="3" id="KW-0479">Metal-binding</keyword>
<comment type="function">
    <text evidence="10">DNA repair enzyme that has both DNA N-glycosylase activity and AP-lyase activity. The DNA N-glycosylase activity releases various damaged pyrimidines from DNA by cleaving the N-glycosidic bond, leaving an AP (apurinic/apyrimidinic) site. The AP-lyase activity cleaves the phosphodiester bond 3' to the AP site by a beta-elimination, leaving a 3'-terminal unsaturated sugar and a product with a terminal 5'-phosphate.</text>
</comment>
<evidence type="ECO:0000256" key="1">
    <source>
        <dbReference type="ARBA" id="ARBA00008343"/>
    </source>
</evidence>
<feature type="domain" description="HhH-GPD" evidence="11">
    <location>
        <begin position="45"/>
        <end position="193"/>
    </location>
</feature>
<evidence type="ECO:0000256" key="9">
    <source>
        <dbReference type="ARBA" id="ARBA00023295"/>
    </source>
</evidence>
<dbReference type="GO" id="GO:0019104">
    <property type="term" value="F:DNA N-glycosylase activity"/>
    <property type="evidence" value="ECO:0007669"/>
    <property type="project" value="UniProtKB-UniRule"/>
</dbReference>
<dbReference type="GO" id="GO:0051539">
    <property type="term" value="F:4 iron, 4 sulfur cluster binding"/>
    <property type="evidence" value="ECO:0007669"/>
    <property type="project" value="UniProtKB-KW"/>
</dbReference>
<accession>A0A2R4PEZ6</accession>
<keyword evidence="12" id="KW-0540">Nuclease</keyword>
<comment type="catalytic activity">
    <reaction evidence="10">
        <text>2'-deoxyribonucleotide-(2'-deoxyribose 5'-phosphate)-2'-deoxyribonucleotide-DNA = a 3'-end 2'-deoxyribonucleotide-(2,3-dehydro-2,3-deoxyribose 5'-phosphate)-DNA + a 5'-end 5'-phospho-2'-deoxyribonucleoside-DNA + H(+)</text>
        <dbReference type="Rhea" id="RHEA:66592"/>
        <dbReference type="Rhea" id="RHEA-COMP:13180"/>
        <dbReference type="Rhea" id="RHEA-COMP:16897"/>
        <dbReference type="Rhea" id="RHEA-COMP:17067"/>
        <dbReference type="ChEBI" id="CHEBI:15378"/>
        <dbReference type="ChEBI" id="CHEBI:136412"/>
        <dbReference type="ChEBI" id="CHEBI:157695"/>
        <dbReference type="ChEBI" id="CHEBI:167181"/>
        <dbReference type="EC" id="4.2.99.18"/>
    </reaction>
</comment>
<keyword evidence="10" id="KW-0238">DNA-binding</keyword>
<keyword evidence="2" id="KW-0004">4Fe-4S</keyword>
<evidence type="ECO:0000256" key="8">
    <source>
        <dbReference type="ARBA" id="ARBA00023204"/>
    </source>
</evidence>
<dbReference type="InterPro" id="IPR011257">
    <property type="entry name" value="DNA_glycosylase"/>
</dbReference>
<keyword evidence="9 10" id="KW-0326">Glycosidase</keyword>
<proteinExistence type="inferred from homology"/>
<dbReference type="GO" id="GO:0006285">
    <property type="term" value="P:base-excision repair, AP site formation"/>
    <property type="evidence" value="ECO:0007669"/>
    <property type="project" value="TreeGrafter"/>
</dbReference>
<keyword evidence="12" id="KW-0614">Plasmid</keyword>
<name>A0A2R4PEZ6_ECOLX</name>
<dbReference type="PANTHER" id="PTHR10359">
    <property type="entry name" value="A/G-SPECIFIC ADENINE GLYCOSYLASE/ENDONUCLEASE III"/>
    <property type="match status" value="1"/>
</dbReference>
<evidence type="ECO:0000256" key="7">
    <source>
        <dbReference type="ARBA" id="ARBA00023014"/>
    </source>
</evidence>
<reference evidence="12" key="1">
    <citation type="submission" date="2017-11" db="EMBL/GenBank/DDBJ databases">
        <title>Comparison of blaNDM-1 plasmids.</title>
        <authorList>
            <person name="Hasman H."/>
            <person name="Overballe-Petersen S."/>
            <person name="Hansen F."/>
            <person name="Hammerum A.M."/>
        </authorList>
    </citation>
    <scope>NUCLEOTIDE SEQUENCE</scope>
    <source>
        <strain evidence="12">AMA1742</strain>
        <plasmid evidence="12">pAMA1742</plasmid>
    </source>
</reference>
<dbReference type="EMBL" id="MG462729">
    <property type="protein sequence ID" value="AVX50247.1"/>
    <property type="molecule type" value="Genomic_DNA"/>
</dbReference>
<dbReference type="Gene3D" id="1.10.1670.10">
    <property type="entry name" value="Helix-hairpin-Helix base-excision DNA repair enzymes (C-terminal)"/>
    <property type="match status" value="1"/>
</dbReference>
<geneLocation type="plasmid" evidence="12">
    <name>pAMA1742</name>
</geneLocation>
<organism evidence="12">
    <name type="scientific">Escherichia coli</name>
    <dbReference type="NCBI Taxonomy" id="562"/>
    <lineage>
        <taxon>Bacteria</taxon>
        <taxon>Pseudomonadati</taxon>
        <taxon>Pseudomonadota</taxon>
        <taxon>Gammaproteobacteria</taxon>
        <taxon>Enterobacterales</taxon>
        <taxon>Enterobacteriaceae</taxon>
        <taxon>Escherichia</taxon>
    </lineage>
</organism>
<dbReference type="EC" id="4.2.99.18" evidence="10"/>
<dbReference type="InterPro" id="IPR023170">
    <property type="entry name" value="HhH_base_excis_C"/>
</dbReference>
<evidence type="ECO:0000256" key="6">
    <source>
        <dbReference type="ARBA" id="ARBA00023004"/>
    </source>
</evidence>
<keyword evidence="5 10" id="KW-0378">Hydrolase</keyword>
<dbReference type="SUPFAM" id="SSF48150">
    <property type="entry name" value="DNA-glycosylase"/>
    <property type="match status" value="1"/>
</dbReference>
<comment type="similarity">
    <text evidence="1 10">Belongs to the Nth/MutY family.</text>
</comment>
<dbReference type="PANTHER" id="PTHR10359:SF18">
    <property type="entry name" value="ENDONUCLEASE III"/>
    <property type="match status" value="1"/>
</dbReference>
<dbReference type="AlphaFoldDB" id="A0A2R4PEZ6"/>
<keyword evidence="10 12" id="KW-0456">Lyase</keyword>
<dbReference type="SMART" id="SM00478">
    <property type="entry name" value="ENDO3c"/>
    <property type="match status" value="1"/>
</dbReference>
<evidence type="ECO:0000256" key="5">
    <source>
        <dbReference type="ARBA" id="ARBA00022801"/>
    </source>
</evidence>
<comment type="cofactor">
    <cofactor evidence="10">
        <name>[4Fe-4S] cluster</name>
        <dbReference type="ChEBI" id="CHEBI:49883"/>
    </cofactor>
    <text evidence="10">Binds 1 [4Fe-4S] cluster.</text>
</comment>
<evidence type="ECO:0000259" key="11">
    <source>
        <dbReference type="SMART" id="SM00478"/>
    </source>
</evidence>
<dbReference type="Pfam" id="PF00730">
    <property type="entry name" value="HhH-GPD"/>
    <property type="match status" value="1"/>
</dbReference>
<keyword evidence="6" id="KW-0408">Iron</keyword>
<keyword evidence="8 10" id="KW-0234">DNA repair</keyword>
<comment type="caution">
    <text evidence="10">Lacks conserved residue(s) required for the propagation of feature annotation.</text>
</comment>